<name>A0A9Q6LPG1_PISSA</name>
<dbReference type="Pfam" id="PF01925">
    <property type="entry name" value="TauE"/>
    <property type="match status" value="1"/>
</dbReference>
<dbReference type="PANTHER" id="PTHR43483">
    <property type="entry name" value="MEMBRANE TRANSPORTER PROTEIN HI_0806-RELATED"/>
    <property type="match status" value="1"/>
</dbReference>
<dbReference type="RefSeq" id="WP_230383328.1">
    <property type="nucleotide sequence ID" value="NZ_CP012413.1"/>
</dbReference>
<keyword evidence="3 6" id="KW-0812">Transmembrane</keyword>
<evidence type="ECO:0000256" key="6">
    <source>
        <dbReference type="RuleBase" id="RU363041"/>
    </source>
</evidence>
<organism evidence="7 8">
    <name type="scientific">Piscirickettsia salmonis</name>
    <dbReference type="NCBI Taxonomy" id="1238"/>
    <lineage>
        <taxon>Bacteria</taxon>
        <taxon>Pseudomonadati</taxon>
        <taxon>Pseudomonadota</taxon>
        <taxon>Gammaproteobacteria</taxon>
        <taxon>Thiotrichales</taxon>
        <taxon>Piscirickettsiaceae</taxon>
        <taxon>Piscirickettsia</taxon>
    </lineage>
</organism>
<evidence type="ECO:0000313" key="8">
    <source>
        <dbReference type="Proteomes" id="UP000422232"/>
    </source>
</evidence>
<evidence type="ECO:0000313" key="7">
    <source>
        <dbReference type="EMBL" id="QGO07385.1"/>
    </source>
</evidence>
<evidence type="ECO:0000256" key="1">
    <source>
        <dbReference type="ARBA" id="ARBA00004141"/>
    </source>
</evidence>
<feature type="transmembrane region" description="Helical" evidence="6">
    <location>
        <begin position="232"/>
        <end position="254"/>
    </location>
</feature>
<keyword evidence="4 6" id="KW-1133">Transmembrane helix</keyword>
<comment type="similarity">
    <text evidence="2 6">Belongs to the 4-toluene sulfonate uptake permease (TSUP) (TC 2.A.102) family.</text>
</comment>
<dbReference type="InterPro" id="IPR002781">
    <property type="entry name" value="TM_pro_TauE-like"/>
</dbReference>
<feature type="transmembrane region" description="Helical" evidence="6">
    <location>
        <begin position="109"/>
        <end position="126"/>
    </location>
</feature>
<keyword evidence="5 6" id="KW-0472">Membrane</keyword>
<keyword evidence="8" id="KW-1185">Reference proteome</keyword>
<keyword evidence="6" id="KW-1003">Cell membrane</keyword>
<feature type="transmembrane region" description="Helical" evidence="6">
    <location>
        <begin position="84"/>
        <end position="103"/>
    </location>
</feature>
<gene>
    <name evidence="7" type="ORF">Psal009_03331</name>
</gene>
<protein>
    <recommendedName>
        <fullName evidence="6">Probable membrane transporter protein</fullName>
    </recommendedName>
</protein>
<evidence type="ECO:0000256" key="4">
    <source>
        <dbReference type="ARBA" id="ARBA00022989"/>
    </source>
</evidence>
<evidence type="ECO:0000256" key="3">
    <source>
        <dbReference type="ARBA" id="ARBA00022692"/>
    </source>
</evidence>
<feature type="transmembrane region" description="Helical" evidence="6">
    <location>
        <begin position="174"/>
        <end position="194"/>
    </location>
</feature>
<proteinExistence type="inferred from homology"/>
<dbReference type="PANTHER" id="PTHR43483:SF3">
    <property type="entry name" value="MEMBRANE TRANSPORTER PROTEIN HI_0806-RELATED"/>
    <property type="match status" value="1"/>
</dbReference>
<dbReference type="Proteomes" id="UP000422232">
    <property type="component" value="Chromosome"/>
</dbReference>
<dbReference type="AlphaFoldDB" id="A0A9Q6LPG1"/>
<dbReference type="GO" id="GO:0005886">
    <property type="term" value="C:plasma membrane"/>
    <property type="evidence" value="ECO:0007669"/>
    <property type="project" value="UniProtKB-SubCell"/>
</dbReference>
<feature type="transmembrane region" description="Helical" evidence="6">
    <location>
        <begin position="6"/>
        <end position="22"/>
    </location>
</feature>
<comment type="subcellular location">
    <subcellularLocation>
        <location evidence="6">Cell membrane</location>
        <topology evidence="6">Multi-pass membrane protein</topology>
    </subcellularLocation>
    <subcellularLocation>
        <location evidence="1">Membrane</location>
        <topology evidence="1">Multi-pass membrane protein</topology>
    </subcellularLocation>
</comment>
<accession>A0A9Q6LPG1</accession>
<evidence type="ECO:0000256" key="2">
    <source>
        <dbReference type="ARBA" id="ARBA00009142"/>
    </source>
</evidence>
<feature type="transmembrane region" description="Helical" evidence="6">
    <location>
        <begin position="206"/>
        <end position="226"/>
    </location>
</feature>
<reference evidence="7 8" key="1">
    <citation type="submission" date="2019-04" db="EMBL/GenBank/DDBJ databases">
        <title>Complete genome sequencing of Piscirickettsia salmonis strain Psal-009.</title>
        <authorList>
            <person name="Schober I."/>
            <person name="Bunk B."/>
            <person name="Sproer C."/>
            <person name="Carril G.P."/>
            <person name="Riedel T."/>
            <person name="Flores-Herrera P.A."/>
            <person name="Nourdin-Galindo G."/>
            <person name="Marshall S.H."/>
            <person name="Overmann J."/>
        </authorList>
    </citation>
    <scope>NUCLEOTIDE SEQUENCE [LARGE SCALE GENOMIC DNA]</scope>
    <source>
        <strain evidence="7 8">Psal-009</strain>
    </source>
</reference>
<evidence type="ECO:0000256" key="5">
    <source>
        <dbReference type="ARBA" id="ARBA00023136"/>
    </source>
</evidence>
<feature type="transmembrane region" description="Helical" evidence="6">
    <location>
        <begin position="138"/>
        <end position="162"/>
    </location>
</feature>
<sequence>MFCNILNLIVIGAGIGFLSGLLGSGGTTFLIPVLAAFFTYIIALHSASVHFAVFTALAISALTSLSSMAAYVKQKLIKKNHVRSIIPALLIANIIGLCCAIKISAFMSAILFAIFLLYLSYSIFFDKKQGIIMRYLPLMSGWVGFQSGLLGISGGSIAFSYLAKMPMEFEQSTALSTLITFSISLIGLIIGLCSHSNIKLAWATGFIYWPAVVLVTPVSSIMARLGMRTAKVLPLLLLKLIFALMMLSAALYMLSSVI</sequence>
<dbReference type="EMBL" id="CP038908">
    <property type="protein sequence ID" value="QGO07385.1"/>
    <property type="molecule type" value="Genomic_DNA"/>
</dbReference>